<dbReference type="Proteomes" id="UP000001593">
    <property type="component" value="Unassembled WGS sequence"/>
</dbReference>
<evidence type="ECO:0000313" key="10">
    <source>
        <dbReference type="EMBL" id="EDO43339.1"/>
    </source>
</evidence>
<dbReference type="AlphaFoldDB" id="A7RZ31"/>
<keyword evidence="7" id="KW-0807">Transducer</keyword>
<reference evidence="10 11" key="1">
    <citation type="journal article" date="2007" name="Science">
        <title>Sea anemone genome reveals ancestral eumetazoan gene repertoire and genomic organization.</title>
        <authorList>
            <person name="Putnam N.H."/>
            <person name="Srivastava M."/>
            <person name="Hellsten U."/>
            <person name="Dirks B."/>
            <person name="Chapman J."/>
            <person name="Salamov A."/>
            <person name="Terry A."/>
            <person name="Shapiro H."/>
            <person name="Lindquist E."/>
            <person name="Kapitonov V.V."/>
            <person name="Jurka J."/>
            <person name="Genikhovich G."/>
            <person name="Grigoriev I.V."/>
            <person name="Lucas S.M."/>
            <person name="Steele R.E."/>
            <person name="Finnerty J.R."/>
            <person name="Technau U."/>
            <person name="Martindale M.Q."/>
            <person name="Rokhsar D.S."/>
        </authorList>
    </citation>
    <scope>NUCLEOTIDE SEQUENCE [LARGE SCALE GENOMIC DNA]</scope>
    <source>
        <strain evidence="11">CH2 X CH6</strain>
    </source>
</reference>
<sequence length="418" mass="46837">MAMKAIAVTDQMSRSTCPTDYQEILHASEHEGFPDKDYMDSSRKVFASLQGMLLLLGIFINSLICYVMIRRQKIHRSTANFYLFHLSATELLLWIVVLPVAMVIQMSDADSRVPCKILVFVIFTCEAVMFGLLTAIAIDKYTNIISPLKGLVLEERKFMSVAIVWVFALVTSAPFLYSVEEAILKYDLTTSTLIRITGNNKEEFQSIRNGTVTGGNVTFNQTTYRNTSCILPMRICEIPSNARGQATCTFYFIVSFLLPLILIIFAYSKIVRQLWMRSKAQDAQSFSARAKLRAVRMLVLVVLAYLLTDGPWTVAFLVYVYKPSDVLPVKKHYIVISIVATLFYASSVLSPLVSAIHSATVQQEIVRILCCRHANESSDAKSGSLASKASTAKPYSSISYAREKLKDWKKIDEAPSEA</sequence>
<keyword evidence="5 8" id="KW-0472">Membrane</keyword>
<keyword evidence="3 8" id="KW-1133">Transmembrane helix</keyword>
<evidence type="ECO:0000256" key="5">
    <source>
        <dbReference type="ARBA" id="ARBA00023136"/>
    </source>
</evidence>
<keyword evidence="4" id="KW-0297">G-protein coupled receptor</keyword>
<dbReference type="GO" id="GO:0004930">
    <property type="term" value="F:G protein-coupled receptor activity"/>
    <property type="evidence" value="ECO:0007669"/>
    <property type="project" value="UniProtKB-KW"/>
</dbReference>
<dbReference type="PROSITE" id="PS50262">
    <property type="entry name" value="G_PROTEIN_RECEP_F1_2"/>
    <property type="match status" value="1"/>
</dbReference>
<gene>
    <name evidence="10" type="ORF">NEMVEDRAFT_v1g241692</name>
</gene>
<evidence type="ECO:0000313" key="11">
    <source>
        <dbReference type="Proteomes" id="UP000001593"/>
    </source>
</evidence>
<comment type="subcellular location">
    <subcellularLocation>
        <location evidence="1">Membrane</location>
        <topology evidence="1">Multi-pass membrane protein</topology>
    </subcellularLocation>
</comment>
<feature type="transmembrane region" description="Helical" evidence="8">
    <location>
        <begin position="249"/>
        <end position="267"/>
    </location>
</feature>
<dbReference type="CDD" id="cd00637">
    <property type="entry name" value="7tm_classA_rhodopsin-like"/>
    <property type="match status" value="1"/>
</dbReference>
<proteinExistence type="predicted"/>
<dbReference type="InParanoid" id="A7RZ31"/>
<evidence type="ECO:0000256" key="1">
    <source>
        <dbReference type="ARBA" id="ARBA00004141"/>
    </source>
</evidence>
<keyword evidence="2 8" id="KW-0812">Transmembrane</keyword>
<evidence type="ECO:0000259" key="9">
    <source>
        <dbReference type="PROSITE" id="PS50262"/>
    </source>
</evidence>
<dbReference type="EMBL" id="DS469555">
    <property type="protein sequence ID" value="EDO43339.1"/>
    <property type="molecule type" value="Genomic_DNA"/>
</dbReference>
<dbReference type="InterPro" id="IPR000276">
    <property type="entry name" value="GPCR_Rhodpsn"/>
</dbReference>
<dbReference type="PRINTS" id="PR00237">
    <property type="entry name" value="GPCRRHODOPSN"/>
</dbReference>
<feature type="domain" description="G-protein coupled receptors family 1 profile" evidence="9">
    <location>
        <begin position="60"/>
        <end position="354"/>
    </location>
</feature>
<dbReference type="KEGG" id="nve:5515257"/>
<dbReference type="PhylomeDB" id="A7RZ31"/>
<feature type="transmembrane region" description="Helical" evidence="8">
    <location>
        <begin position="297"/>
        <end position="321"/>
    </location>
</feature>
<dbReference type="PANTHER" id="PTHR24243">
    <property type="entry name" value="G-PROTEIN COUPLED RECEPTOR"/>
    <property type="match status" value="1"/>
</dbReference>
<dbReference type="PANTHER" id="PTHR24243:SF208">
    <property type="entry name" value="PYROKININ-1 RECEPTOR"/>
    <property type="match status" value="1"/>
</dbReference>
<dbReference type="Pfam" id="PF00001">
    <property type="entry name" value="7tm_1"/>
    <property type="match status" value="2"/>
</dbReference>
<evidence type="ECO:0000256" key="7">
    <source>
        <dbReference type="ARBA" id="ARBA00023224"/>
    </source>
</evidence>
<dbReference type="OrthoDB" id="5987635at2759"/>
<evidence type="ECO:0000256" key="4">
    <source>
        <dbReference type="ARBA" id="ARBA00023040"/>
    </source>
</evidence>
<keyword evidence="6" id="KW-0675">Receptor</keyword>
<feature type="transmembrane region" description="Helical" evidence="8">
    <location>
        <begin position="45"/>
        <end position="69"/>
    </location>
</feature>
<dbReference type="InterPro" id="IPR017452">
    <property type="entry name" value="GPCR_Rhodpsn_7TM"/>
</dbReference>
<evidence type="ECO:0000256" key="3">
    <source>
        <dbReference type="ARBA" id="ARBA00022989"/>
    </source>
</evidence>
<name>A7RZ31_NEMVE</name>
<dbReference type="OMA" id="CRHANES"/>
<protein>
    <recommendedName>
        <fullName evidence="9">G-protein coupled receptors family 1 profile domain-containing protein</fullName>
    </recommendedName>
</protein>
<evidence type="ECO:0000256" key="8">
    <source>
        <dbReference type="SAM" id="Phobius"/>
    </source>
</evidence>
<dbReference type="GO" id="GO:0016020">
    <property type="term" value="C:membrane"/>
    <property type="evidence" value="ECO:0007669"/>
    <property type="project" value="UniProtKB-SubCell"/>
</dbReference>
<keyword evidence="11" id="KW-1185">Reference proteome</keyword>
<feature type="transmembrane region" description="Helical" evidence="8">
    <location>
        <begin position="333"/>
        <end position="353"/>
    </location>
</feature>
<evidence type="ECO:0000256" key="6">
    <source>
        <dbReference type="ARBA" id="ARBA00023170"/>
    </source>
</evidence>
<feature type="transmembrane region" description="Helical" evidence="8">
    <location>
        <begin position="117"/>
        <end position="138"/>
    </location>
</feature>
<feature type="transmembrane region" description="Helical" evidence="8">
    <location>
        <begin position="158"/>
        <end position="177"/>
    </location>
</feature>
<dbReference type="eggNOG" id="KOG3656">
    <property type="taxonomic scope" value="Eukaryota"/>
</dbReference>
<feature type="transmembrane region" description="Helical" evidence="8">
    <location>
        <begin position="81"/>
        <end position="105"/>
    </location>
</feature>
<dbReference type="HOGENOM" id="CLU_657739_0_0_1"/>
<dbReference type="SUPFAM" id="SSF81321">
    <property type="entry name" value="Family A G protein-coupled receptor-like"/>
    <property type="match status" value="1"/>
</dbReference>
<organism evidence="10 11">
    <name type="scientific">Nematostella vectensis</name>
    <name type="common">Starlet sea anemone</name>
    <dbReference type="NCBI Taxonomy" id="45351"/>
    <lineage>
        <taxon>Eukaryota</taxon>
        <taxon>Metazoa</taxon>
        <taxon>Cnidaria</taxon>
        <taxon>Anthozoa</taxon>
        <taxon>Hexacorallia</taxon>
        <taxon>Actiniaria</taxon>
        <taxon>Edwardsiidae</taxon>
        <taxon>Nematostella</taxon>
    </lineage>
</organism>
<dbReference type="Gene3D" id="1.20.1070.10">
    <property type="entry name" value="Rhodopsin 7-helix transmembrane proteins"/>
    <property type="match status" value="1"/>
</dbReference>
<evidence type="ECO:0000256" key="2">
    <source>
        <dbReference type="ARBA" id="ARBA00022692"/>
    </source>
</evidence>
<accession>A7RZ31</accession>